<dbReference type="EMBL" id="JBHTKM010000063">
    <property type="protein sequence ID" value="MFD1016077.1"/>
    <property type="molecule type" value="Genomic_DNA"/>
</dbReference>
<evidence type="ECO:0000313" key="3">
    <source>
        <dbReference type="Proteomes" id="UP001597086"/>
    </source>
</evidence>
<evidence type="ECO:0000259" key="1">
    <source>
        <dbReference type="Pfam" id="PF00248"/>
    </source>
</evidence>
<dbReference type="InterPro" id="IPR023210">
    <property type="entry name" value="NADP_OxRdtase_dom"/>
</dbReference>
<reference evidence="3" key="1">
    <citation type="journal article" date="2019" name="Int. J. Syst. Evol. Microbiol.">
        <title>The Global Catalogue of Microorganisms (GCM) 10K type strain sequencing project: providing services to taxonomists for standard genome sequencing and annotation.</title>
        <authorList>
            <consortium name="The Broad Institute Genomics Platform"/>
            <consortium name="The Broad Institute Genome Sequencing Center for Infectious Disease"/>
            <person name="Wu L."/>
            <person name="Ma J."/>
        </authorList>
    </citation>
    <scope>NUCLEOTIDE SEQUENCE [LARGE SCALE GENOMIC DNA]</scope>
    <source>
        <strain evidence="3">CCUG 56098</strain>
    </source>
</reference>
<dbReference type="InterPro" id="IPR053135">
    <property type="entry name" value="AKR2_Oxidoreductase"/>
</dbReference>
<name>A0ABW3KSN9_9FLAO</name>
<gene>
    <name evidence="2" type="ORF">ACFQ13_09120</name>
</gene>
<protein>
    <submittedName>
        <fullName evidence="2">Aldo/keto reductase</fullName>
    </submittedName>
</protein>
<evidence type="ECO:0000313" key="2">
    <source>
        <dbReference type="EMBL" id="MFD1016077.1"/>
    </source>
</evidence>
<dbReference type="PANTHER" id="PTHR43312:SF1">
    <property type="entry name" value="NADP-DEPENDENT OXIDOREDUCTASE DOMAIN-CONTAINING PROTEIN"/>
    <property type="match status" value="1"/>
</dbReference>
<proteinExistence type="predicted"/>
<dbReference type="Pfam" id="PF00248">
    <property type="entry name" value="Aldo_ket_red"/>
    <property type="match status" value="1"/>
</dbReference>
<sequence length="318" mass="35869">MSSTKIGLGLAALGRPDYINIRPEQPIDKSVETFRDTALTVLDQAYQLGIRDFDVAPSYGLGESFLDFWNRSRAHNHVTLSTKFGYTYVANWELGFSGKHEIKEHSLEKLNAQWEVSKSLLPNLKIYQIHSATLDSGVLTNTAVLSRLFELKQKHQLQIGLSSSGTEQVKIIEEALKIKFEGQALFDSYQVTFNIFEQSTFNILKTLISEGKTIIIKEGLANGRVFQNETFEAYTEAYHYIAELSNKYKVGNDAIALRFIMDALEPKVVLSGASNPLQLTENLKALDFELTAAEITRLKSFAVSKTHYWEERSGLAWN</sequence>
<dbReference type="Gene3D" id="3.20.20.100">
    <property type="entry name" value="NADP-dependent oxidoreductase domain"/>
    <property type="match status" value="1"/>
</dbReference>
<dbReference type="SUPFAM" id="SSF51430">
    <property type="entry name" value="NAD(P)-linked oxidoreductase"/>
    <property type="match status" value="1"/>
</dbReference>
<feature type="domain" description="NADP-dependent oxidoreductase" evidence="1">
    <location>
        <begin position="6"/>
        <end position="301"/>
    </location>
</feature>
<dbReference type="PANTHER" id="PTHR43312">
    <property type="entry name" value="D-THREO-ALDOSE 1-DEHYDROGENASE"/>
    <property type="match status" value="1"/>
</dbReference>
<comment type="caution">
    <text evidence="2">The sequence shown here is derived from an EMBL/GenBank/DDBJ whole genome shotgun (WGS) entry which is preliminary data.</text>
</comment>
<keyword evidence="3" id="KW-1185">Reference proteome</keyword>
<dbReference type="InterPro" id="IPR036812">
    <property type="entry name" value="NAD(P)_OxRdtase_dom_sf"/>
</dbReference>
<dbReference type="RefSeq" id="WP_386116487.1">
    <property type="nucleotide sequence ID" value="NZ_JBHTKM010000063.1"/>
</dbReference>
<dbReference type="Proteomes" id="UP001597086">
    <property type="component" value="Unassembled WGS sequence"/>
</dbReference>
<accession>A0ABW3KSN9</accession>
<organism evidence="2 3">
    <name type="scientific">Winogradskyella rapida</name>
    <dbReference type="NCBI Taxonomy" id="549701"/>
    <lineage>
        <taxon>Bacteria</taxon>
        <taxon>Pseudomonadati</taxon>
        <taxon>Bacteroidota</taxon>
        <taxon>Flavobacteriia</taxon>
        <taxon>Flavobacteriales</taxon>
        <taxon>Flavobacteriaceae</taxon>
        <taxon>Winogradskyella</taxon>
    </lineage>
</organism>